<accession>A0A7R9CYE8</accession>
<keyword evidence="2" id="KW-0963">Cytoplasm</keyword>
<organism evidence="6">
    <name type="scientific">Timema cristinae</name>
    <name type="common">Walking stick</name>
    <dbReference type="NCBI Taxonomy" id="61476"/>
    <lineage>
        <taxon>Eukaryota</taxon>
        <taxon>Metazoa</taxon>
        <taxon>Ecdysozoa</taxon>
        <taxon>Arthropoda</taxon>
        <taxon>Hexapoda</taxon>
        <taxon>Insecta</taxon>
        <taxon>Pterygota</taxon>
        <taxon>Neoptera</taxon>
        <taxon>Polyneoptera</taxon>
        <taxon>Phasmatodea</taxon>
        <taxon>Timematodea</taxon>
        <taxon>Timematoidea</taxon>
        <taxon>Timematidae</taxon>
        <taxon>Timema</taxon>
    </lineage>
</organism>
<reference evidence="6" key="1">
    <citation type="submission" date="2020-11" db="EMBL/GenBank/DDBJ databases">
        <authorList>
            <person name="Tran Van P."/>
        </authorList>
    </citation>
    <scope>NUCLEOTIDE SEQUENCE</scope>
</reference>
<dbReference type="InterPro" id="IPR051877">
    <property type="entry name" value="Centriole_BasalBody_StrucProt"/>
</dbReference>
<protein>
    <submittedName>
        <fullName evidence="6">Uncharacterized protein</fullName>
    </submittedName>
</protein>
<comment type="subcellular location">
    <subcellularLocation>
        <location evidence="1">Cytoplasm</location>
        <location evidence="1">Cytoskeleton</location>
        <location evidence="1">Microtubule organizing center</location>
        <location evidence="1">Centrosome</location>
        <location evidence="1">Centriole</location>
    </subcellularLocation>
</comment>
<evidence type="ECO:0000313" key="6">
    <source>
        <dbReference type="EMBL" id="CAD7404768.1"/>
    </source>
</evidence>
<keyword evidence="5" id="KW-0175">Coiled coil</keyword>
<keyword evidence="3" id="KW-0206">Cytoskeleton</keyword>
<gene>
    <name evidence="6" type="ORF">TCEB3V08_LOCUS7659</name>
</gene>
<evidence type="ECO:0000256" key="4">
    <source>
        <dbReference type="ARBA" id="ARBA00038123"/>
    </source>
</evidence>
<dbReference type="PANTHER" id="PTHR20544:SF0">
    <property type="entry name" value="NUCLEOPROTEIN TPR_MLP1 DOMAIN-CONTAINING PROTEIN"/>
    <property type="match status" value="1"/>
</dbReference>
<dbReference type="GO" id="GO:0005814">
    <property type="term" value="C:centriole"/>
    <property type="evidence" value="ECO:0007669"/>
    <property type="project" value="UniProtKB-SubCell"/>
</dbReference>
<feature type="coiled-coil region" evidence="5">
    <location>
        <begin position="24"/>
        <end position="100"/>
    </location>
</feature>
<sequence>MPAAVGMRAKTVLTDESVSKEQTCRSVERSVECLRQELEAAQRSRDSALRENRRLQDDLAAAIQDCRVANHSLEESRQEVENLKRQLQDYVDEVRRVEEILTLKEGERSEMLEHFRSLSVEATVLESNNHSLESEAEETRTALRVAQEHVADLEQQVYSKDALVRSYENQISELTVHVASLETQLRQQMELRQQTEADLTAVRELCVNIDDQKEVLSKQNSDNDIVKIHLESELSRLREELEIMQQHVTKDRAAVSSLEDMLANSRHEAVEQRAANQSLQAQVAQLQTNITDLQEKLALETAEVRRYASQAAALNQQVTELQREVINVRFNHARATEGQSYGSFNYAVQECCEYATTPVLMLFFLSPVSEATARPYEAASKREDNIIYTPTP</sequence>
<comment type="similarity">
    <text evidence="4">Belongs to the CEP135/TSGA10 family.</text>
</comment>
<dbReference type="Gene3D" id="1.10.287.1490">
    <property type="match status" value="1"/>
</dbReference>
<dbReference type="PANTHER" id="PTHR20544">
    <property type="entry name" value="CENTROSOMAL PROTEIN CEP135"/>
    <property type="match status" value="1"/>
</dbReference>
<dbReference type="AlphaFoldDB" id="A0A7R9CYE8"/>
<proteinExistence type="inferred from homology"/>
<evidence type="ECO:0000256" key="3">
    <source>
        <dbReference type="ARBA" id="ARBA00023212"/>
    </source>
</evidence>
<evidence type="ECO:0000256" key="1">
    <source>
        <dbReference type="ARBA" id="ARBA00004114"/>
    </source>
</evidence>
<dbReference type="EMBL" id="OC319263">
    <property type="protein sequence ID" value="CAD7404768.1"/>
    <property type="molecule type" value="Genomic_DNA"/>
</dbReference>
<feature type="coiled-coil region" evidence="5">
    <location>
        <begin position="129"/>
        <end position="198"/>
    </location>
</feature>
<evidence type="ECO:0000256" key="2">
    <source>
        <dbReference type="ARBA" id="ARBA00022490"/>
    </source>
</evidence>
<feature type="coiled-coil region" evidence="5">
    <location>
        <begin position="227"/>
        <end position="324"/>
    </location>
</feature>
<evidence type="ECO:0000256" key="5">
    <source>
        <dbReference type="SAM" id="Coils"/>
    </source>
</evidence>
<name>A0A7R9CYE8_TIMCR</name>